<dbReference type="Pfam" id="PF00746">
    <property type="entry name" value="Gram_pos_anchor"/>
    <property type="match status" value="1"/>
</dbReference>
<protein>
    <submittedName>
        <fullName evidence="10">Fimbrial isopeptide formation D2 family protein/LPXTG-motif cell wall-anchored protein</fullName>
    </submittedName>
</protein>
<dbReference type="RefSeq" id="WP_209679168.1">
    <property type="nucleotide sequence ID" value="NZ_JAGIOI010000001.1"/>
</dbReference>
<dbReference type="InterPro" id="IPR048052">
    <property type="entry name" value="FM1-like"/>
</dbReference>
<keyword evidence="1" id="KW-0134">Cell wall</keyword>
<feature type="signal peptide" evidence="6">
    <location>
        <begin position="1"/>
        <end position="32"/>
    </location>
</feature>
<keyword evidence="2" id="KW-0964">Secreted</keyword>
<evidence type="ECO:0000259" key="9">
    <source>
        <dbReference type="Pfam" id="PF17802"/>
    </source>
</evidence>
<evidence type="ECO:0000256" key="3">
    <source>
        <dbReference type="ARBA" id="ARBA00022729"/>
    </source>
</evidence>
<keyword evidence="4" id="KW-0572">Peptidoglycan-anchor</keyword>
<evidence type="ECO:0000256" key="5">
    <source>
        <dbReference type="SAM" id="Phobius"/>
    </source>
</evidence>
<dbReference type="InterPro" id="IPR019931">
    <property type="entry name" value="LPXTG_anchor"/>
</dbReference>
<gene>
    <name evidence="10" type="ORF">JOF48_001527</name>
</gene>
<dbReference type="InterPro" id="IPR026466">
    <property type="entry name" value="Fim_isopep_form_D2_dom"/>
</dbReference>
<organism evidence="10 11">
    <name type="scientific">Arthrobacter stackebrandtii</name>
    <dbReference type="NCBI Taxonomy" id="272161"/>
    <lineage>
        <taxon>Bacteria</taxon>
        <taxon>Bacillati</taxon>
        <taxon>Actinomycetota</taxon>
        <taxon>Actinomycetes</taxon>
        <taxon>Micrococcales</taxon>
        <taxon>Micrococcaceae</taxon>
        <taxon>Arthrobacter</taxon>
    </lineage>
</organism>
<reference evidence="10 11" key="1">
    <citation type="submission" date="2021-03" db="EMBL/GenBank/DDBJ databases">
        <title>Sequencing the genomes of 1000 actinobacteria strains.</title>
        <authorList>
            <person name="Klenk H.-P."/>
        </authorList>
    </citation>
    <scope>NUCLEOTIDE SEQUENCE [LARGE SCALE GENOMIC DNA]</scope>
    <source>
        <strain evidence="10 11">DSM 16005</strain>
    </source>
</reference>
<proteinExistence type="predicted"/>
<accession>A0ABS4YV93</accession>
<dbReference type="NCBIfam" id="TIGR04226">
    <property type="entry name" value="RrgB_K2N_iso_D2"/>
    <property type="match status" value="1"/>
</dbReference>
<evidence type="ECO:0000313" key="10">
    <source>
        <dbReference type="EMBL" id="MBP2412728.1"/>
    </source>
</evidence>
<feature type="domain" description="Gram-positive pilin subunit D1 N-terminal" evidence="8">
    <location>
        <begin position="41"/>
        <end position="182"/>
    </location>
</feature>
<sequence length="512" mass="52584">MNSSFTRRWRNTLAITAIAALTAIGFASPAAAAPTIDPGATGSLTIHKRVNPAGVLTPGNGLEDPAAPGGPLAGINFDLQSIGNVDLLTTAGWTAAGAFAQDPSTIPAGDLGTAVSGTTTAPDGSYTFGNLDIGAYLVTERLTPAQVDSGISGASPFVVTIPITDPDNLDNWVYDVHVYPKNHQTEPTKTVDDGPNSTYQVGDLIDWTISAQVPSQATDAYAFKDELVANLEIPASVADNIEVAIGGTALVTADYTFSYDAAGGNVLTVELTAAGLAKLNAVAGGTQNIALTITTKVVSLPANGIIENEGIIFPNSGYPISGPGVVTPPVESKFGAINVLKVDASDDAKFLADAEFKVFKSEADAQAYAADPTGNAALPLKAQENGAGALVETFTTGTNGEVSIFGLRASNWQDGVELTDPATFQNYWLLETKAPQGYVLSTAPFGPITVAYNSAAPTVLPFGDLNVPNVEKTELPLTGGTIATGIFFLAGALILGGIALLVVRSRKRGAMA</sequence>
<keyword evidence="5" id="KW-0812">Transmembrane</keyword>
<evidence type="ECO:0000259" key="7">
    <source>
        <dbReference type="Pfam" id="PF00746"/>
    </source>
</evidence>
<keyword evidence="11" id="KW-1185">Reference proteome</keyword>
<feature type="domain" description="Gram-positive cocci surface proteins LPxTG" evidence="7">
    <location>
        <begin position="470"/>
        <end position="507"/>
    </location>
</feature>
<dbReference type="InterPro" id="IPR032364">
    <property type="entry name" value="GramPos_pilinD1_N"/>
</dbReference>
<keyword evidence="5" id="KW-1133">Transmembrane helix</keyword>
<feature type="transmembrane region" description="Helical" evidence="5">
    <location>
        <begin position="482"/>
        <end position="503"/>
    </location>
</feature>
<feature type="domain" description="SpaA-like prealbumin fold" evidence="9">
    <location>
        <begin position="336"/>
        <end position="445"/>
    </location>
</feature>
<dbReference type="EMBL" id="JAGIOI010000001">
    <property type="protein sequence ID" value="MBP2412728.1"/>
    <property type="molecule type" value="Genomic_DNA"/>
</dbReference>
<dbReference type="Pfam" id="PF17802">
    <property type="entry name" value="SpaA"/>
    <property type="match status" value="1"/>
</dbReference>
<evidence type="ECO:0000256" key="2">
    <source>
        <dbReference type="ARBA" id="ARBA00022525"/>
    </source>
</evidence>
<evidence type="ECO:0000313" key="11">
    <source>
        <dbReference type="Proteomes" id="UP000711614"/>
    </source>
</evidence>
<dbReference type="NCBIfam" id="NF033902">
    <property type="entry name" value="iso_D2_wall_anc"/>
    <property type="match status" value="1"/>
</dbReference>
<evidence type="ECO:0000256" key="6">
    <source>
        <dbReference type="SAM" id="SignalP"/>
    </source>
</evidence>
<comment type="caution">
    <text evidence="10">The sequence shown here is derived from an EMBL/GenBank/DDBJ whole genome shotgun (WGS) entry which is preliminary data.</text>
</comment>
<evidence type="ECO:0000256" key="4">
    <source>
        <dbReference type="ARBA" id="ARBA00023088"/>
    </source>
</evidence>
<keyword evidence="5" id="KW-0472">Membrane</keyword>
<dbReference type="Gene3D" id="2.60.40.740">
    <property type="match status" value="1"/>
</dbReference>
<name>A0ABS4YV93_9MICC</name>
<feature type="chain" id="PRO_5047015768" evidence="6">
    <location>
        <begin position="33"/>
        <end position="512"/>
    </location>
</feature>
<dbReference type="InterPro" id="IPR013783">
    <property type="entry name" value="Ig-like_fold"/>
</dbReference>
<evidence type="ECO:0000259" key="8">
    <source>
        <dbReference type="Pfam" id="PF16555"/>
    </source>
</evidence>
<evidence type="ECO:0000256" key="1">
    <source>
        <dbReference type="ARBA" id="ARBA00022512"/>
    </source>
</evidence>
<dbReference type="Gene3D" id="2.60.40.10">
    <property type="entry name" value="Immunoglobulins"/>
    <property type="match status" value="2"/>
</dbReference>
<dbReference type="InterPro" id="IPR041033">
    <property type="entry name" value="SpaA_PFL_dom_1"/>
</dbReference>
<dbReference type="Pfam" id="PF16555">
    <property type="entry name" value="GramPos_pilinD1"/>
    <property type="match status" value="1"/>
</dbReference>
<dbReference type="Proteomes" id="UP000711614">
    <property type="component" value="Unassembled WGS sequence"/>
</dbReference>
<dbReference type="NCBIfam" id="TIGR01167">
    <property type="entry name" value="LPXTG_anchor"/>
    <property type="match status" value="1"/>
</dbReference>
<keyword evidence="3 6" id="KW-0732">Signal</keyword>
<dbReference type="SUPFAM" id="SSF117074">
    <property type="entry name" value="Hypothetical protein PA1324"/>
    <property type="match status" value="1"/>
</dbReference>